<organism evidence="1 2">
    <name type="scientific">Sandaracinus amylolyticus</name>
    <dbReference type="NCBI Taxonomy" id="927083"/>
    <lineage>
        <taxon>Bacteria</taxon>
        <taxon>Pseudomonadati</taxon>
        <taxon>Myxococcota</taxon>
        <taxon>Polyangia</taxon>
        <taxon>Polyangiales</taxon>
        <taxon>Sandaracinaceae</taxon>
        <taxon>Sandaracinus</taxon>
    </lineage>
</organism>
<protein>
    <recommendedName>
        <fullName evidence="3">Right handed beta helix domain-containing protein</fullName>
    </recommendedName>
</protein>
<dbReference type="Proteomes" id="UP000034883">
    <property type="component" value="Chromosome"/>
</dbReference>
<evidence type="ECO:0000313" key="2">
    <source>
        <dbReference type="Proteomes" id="UP000034883"/>
    </source>
</evidence>
<keyword evidence="2" id="KW-1185">Reference proteome</keyword>
<dbReference type="PROSITE" id="PS51257">
    <property type="entry name" value="PROKAR_LIPOPROTEIN"/>
    <property type="match status" value="1"/>
</dbReference>
<name>A0A0F6VZL1_9BACT</name>
<sequence length="725" mass="74266">MVGGALRTTQGANVDGRIDVLRGIVIAGAILTAACACERDRAVDDMDGGVLDFVVAVPVAPATVTLACPEGWRARTVASGASVCEPWPSDGPTTCAPDEAAIPGRGCVTIGEACPEDGWPAELPASGVTYVRAGATAGDGTREHPYGTLAEAAGVEGVIALAVGEHEGSIDTRAERIVGACASRTIVRDARTEGDATIMVRASDGEIRDVTVVSAAIPAVRFGEGVHFEVRRVVLESPIYAARVDPRASVEMEDVILREPEGTVVATLAARLSTGSSITLRRASVRGSIWLGDEAEEGSSTVVLEEVAFQDASFAVLGAFGTLEARRVVIERVELGFGVSPWTSATLEDVVIRELHSVPSSGDDPSAIFSSGDVTADRLWIADVEGPAIAISSAERIVRLGEPASLELADVVIEDVIAAEAVGAQDGTIATIDRIHVARVHGDAIAAADPGTSLTLRDATISDVTTVGIDGDAIGILLGAAATIERVAVRGTARGALLIAGPGTHVGASDLDVDAHAAGVVVQCAIAPTETCETGAEPMLTLRRSRIVGAHGFGIGADQAQLTLEDVRVDGVSARGPLDGFGIVEVSARIEGARVEVVGATRHAVLAFGAATALEVTGLRVTDTRPSPPCEGEGCAREALGDAVTCAEGASLTLRGFVAERAASAGVMLVQGCASATFERGRIVDNALGVLTDATVPRPRFVNVVVDDNGTDFGTTTLTVARPTF</sequence>
<dbReference type="KEGG" id="samy:DB32_000785"/>
<dbReference type="STRING" id="927083.DB32_000785"/>
<proteinExistence type="predicted"/>
<evidence type="ECO:0000313" key="1">
    <source>
        <dbReference type="EMBL" id="AKF03636.1"/>
    </source>
</evidence>
<gene>
    <name evidence="1" type="ORF">DB32_000785</name>
</gene>
<evidence type="ECO:0008006" key="3">
    <source>
        <dbReference type="Google" id="ProtNLM"/>
    </source>
</evidence>
<dbReference type="AlphaFoldDB" id="A0A0F6VZL1"/>
<dbReference type="EMBL" id="CP011125">
    <property type="protein sequence ID" value="AKF03636.1"/>
    <property type="molecule type" value="Genomic_DNA"/>
</dbReference>
<reference evidence="1 2" key="1">
    <citation type="submission" date="2015-03" db="EMBL/GenBank/DDBJ databases">
        <title>Genome assembly of Sandaracinus amylolyticus DSM 53668.</title>
        <authorList>
            <person name="Sharma G."/>
            <person name="Subramanian S."/>
        </authorList>
    </citation>
    <scope>NUCLEOTIDE SEQUENCE [LARGE SCALE GENOMIC DNA]</scope>
    <source>
        <strain evidence="1 2">DSM 53668</strain>
    </source>
</reference>
<accession>A0A0F6VZL1</accession>